<dbReference type="GO" id="GO:0032259">
    <property type="term" value="P:methylation"/>
    <property type="evidence" value="ECO:0007669"/>
    <property type="project" value="UniProtKB-KW"/>
</dbReference>
<accession>A0A087TU90</accession>
<keyword evidence="3 5" id="KW-0808">Transferase</keyword>
<dbReference type="OrthoDB" id="6416275at2759"/>
<reference evidence="5 6" key="1">
    <citation type="submission" date="2013-11" db="EMBL/GenBank/DDBJ databases">
        <title>Genome sequencing of Stegodyphus mimosarum.</title>
        <authorList>
            <person name="Bechsgaard J."/>
        </authorList>
    </citation>
    <scope>NUCLEOTIDE SEQUENCE [LARGE SCALE GENOMIC DNA]</scope>
</reference>
<protein>
    <submittedName>
        <fullName evidence="5">Indolethylamine N-methyltransferase</fullName>
    </submittedName>
</protein>
<dbReference type="InterPro" id="IPR029063">
    <property type="entry name" value="SAM-dependent_MTases_sf"/>
</dbReference>
<gene>
    <name evidence="5" type="ORF">X975_07061</name>
</gene>
<dbReference type="SUPFAM" id="SSF53335">
    <property type="entry name" value="S-adenosyl-L-methionine-dependent methyltransferases"/>
    <property type="match status" value="1"/>
</dbReference>
<dbReference type="InterPro" id="IPR000940">
    <property type="entry name" value="NNMT_TEMT_trans"/>
</dbReference>
<evidence type="ECO:0000256" key="3">
    <source>
        <dbReference type="ARBA" id="ARBA00022679"/>
    </source>
</evidence>
<dbReference type="Gene3D" id="3.40.50.150">
    <property type="entry name" value="Vaccinia Virus protein VP39"/>
    <property type="match status" value="1"/>
</dbReference>
<comment type="similarity">
    <text evidence="1">Belongs to the class I-like SAM-binding methyltransferase superfamily. NNMT/PNMT/TEMT family.</text>
</comment>
<evidence type="ECO:0000256" key="2">
    <source>
        <dbReference type="ARBA" id="ARBA00022603"/>
    </source>
</evidence>
<name>A0A087TU90_STEMI</name>
<organism evidence="5 6">
    <name type="scientific">Stegodyphus mimosarum</name>
    <name type="common">African social velvet spider</name>
    <dbReference type="NCBI Taxonomy" id="407821"/>
    <lineage>
        <taxon>Eukaryota</taxon>
        <taxon>Metazoa</taxon>
        <taxon>Ecdysozoa</taxon>
        <taxon>Arthropoda</taxon>
        <taxon>Chelicerata</taxon>
        <taxon>Arachnida</taxon>
        <taxon>Araneae</taxon>
        <taxon>Araneomorphae</taxon>
        <taxon>Entelegynae</taxon>
        <taxon>Eresoidea</taxon>
        <taxon>Eresidae</taxon>
        <taxon>Stegodyphus</taxon>
    </lineage>
</organism>
<keyword evidence="4" id="KW-0949">S-adenosyl-L-methionine</keyword>
<dbReference type="GO" id="GO:0008170">
    <property type="term" value="F:N-methyltransferase activity"/>
    <property type="evidence" value="ECO:0007669"/>
    <property type="project" value="TreeGrafter"/>
</dbReference>
<dbReference type="EMBL" id="KK116754">
    <property type="protein sequence ID" value="KFM68679.1"/>
    <property type="molecule type" value="Genomic_DNA"/>
</dbReference>
<dbReference type="OMA" id="ESSCADF"/>
<dbReference type="PANTHER" id="PTHR10867:SF17">
    <property type="entry name" value="NICOTINAMIDE N-METHYLTRANSFERASE"/>
    <property type="match status" value="1"/>
</dbReference>
<proteinExistence type="inferred from homology"/>
<sequence>MMMAKARRNATESFKNLKSTESDEKLLNSFPLINNQVEFYLSFIHDVIQSKNFKGKKILEIGSSAAVHYIASASACFTNIVQAQLIPDSCEKLKRWHRKEVNLDFSFFLNIVAELEGYKDNLEEGRKLLESQIRKCVKCVVPCDIHSDPILKLEELTIVEIQPPYDLIITILTLESSCADFYSYVTALKRMNKLLKKKGGLIVGGYECGGNWKIGNKWVPCLNLNISDVWCALKLAGFGNMTFKVHYGNKPESYYKHNNLYCIAAEKL</sequence>
<feature type="non-terminal residue" evidence="5">
    <location>
        <position position="268"/>
    </location>
</feature>
<dbReference type="GO" id="GO:0005829">
    <property type="term" value="C:cytosol"/>
    <property type="evidence" value="ECO:0007669"/>
    <property type="project" value="TreeGrafter"/>
</dbReference>
<evidence type="ECO:0000313" key="5">
    <source>
        <dbReference type="EMBL" id="KFM68679.1"/>
    </source>
</evidence>
<evidence type="ECO:0000256" key="1">
    <source>
        <dbReference type="ARBA" id="ARBA00007996"/>
    </source>
</evidence>
<evidence type="ECO:0000313" key="6">
    <source>
        <dbReference type="Proteomes" id="UP000054359"/>
    </source>
</evidence>
<dbReference type="STRING" id="407821.A0A087TU90"/>
<keyword evidence="6" id="KW-1185">Reference proteome</keyword>
<keyword evidence="2 5" id="KW-0489">Methyltransferase</keyword>
<dbReference type="Proteomes" id="UP000054359">
    <property type="component" value="Unassembled WGS sequence"/>
</dbReference>
<dbReference type="PANTHER" id="PTHR10867">
    <property type="entry name" value="NNMT/PNMT/TEMT FAMILY MEMBER"/>
    <property type="match status" value="1"/>
</dbReference>
<dbReference type="AlphaFoldDB" id="A0A087TU90"/>
<dbReference type="Pfam" id="PF01234">
    <property type="entry name" value="NNMT_PNMT_TEMT"/>
    <property type="match status" value="1"/>
</dbReference>
<evidence type="ECO:0000256" key="4">
    <source>
        <dbReference type="ARBA" id="ARBA00022691"/>
    </source>
</evidence>
<dbReference type="PROSITE" id="PS51681">
    <property type="entry name" value="SAM_MT_NNMT_PNMT_TEMT"/>
    <property type="match status" value="1"/>
</dbReference>